<reference evidence="1" key="1">
    <citation type="submission" date="2014-05" db="EMBL/GenBank/DDBJ databases">
        <authorList>
            <person name="Chronopoulou M."/>
        </authorList>
    </citation>
    <scope>NUCLEOTIDE SEQUENCE</scope>
    <source>
        <tissue evidence="1">Whole organism</tissue>
    </source>
</reference>
<accession>A0A0K2U0V8</accession>
<organism evidence="1">
    <name type="scientific">Lepeophtheirus salmonis</name>
    <name type="common">Salmon louse</name>
    <name type="synonym">Caligus salmonis</name>
    <dbReference type="NCBI Taxonomy" id="72036"/>
    <lineage>
        <taxon>Eukaryota</taxon>
        <taxon>Metazoa</taxon>
        <taxon>Ecdysozoa</taxon>
        <taxon>Arthropoda</taxon>
        <taxon>Crustacea</taxon>
        <taxon>Multicrustacea</taxon>
        <taxon>Hexanauplia</taxon>
        <taxon>Copepoda</taxon>
        <taxon>Siphonostomatoida</taxon>
        <taxon>Caligidae</taxon>
        <taxon>Lepeophtheirus</taxon>
    </lineage>
</organism>
<dbReference type="AlphaFoldDB" id="A0A0K2U0V8"/>
<protein>
    <submittedName>
        <fullName evidence="1">Uncharacterized protein</fullName>
    </submittedName>
</protein>
<dbReference type="EMBL" id="HACA01013930">
    <property type="protein sequence ID" value="CDW31291.1"/>
    <property type="molecule type" value="Transcribed_RNA"/>
</dbReference>
<sequence length="64" mass="7603">MCTAWSCLDDVFLSPIHQCWQLQTIELFTVKDKIEQIKLLKPLFCITSRKYIDPVYIKNYIGCF</sequence>
<name>A0A0K2U0V8_LEPSM</name>
<proteinExistence type="predicted"/>
<evidence type="ECO:0000313" key="1">
    <source>
        <dbReference type="EMBL" id="CDW31291.1"/>
    </source>
</evidence>